<dbReference type="AlphaFoldDB" id="A0A0F9Q4V7"/>
<evidence type="ECO:0000313" key="1">
    <source>
        <dbReference type="EMBL" id="KKN37554.1"/>
    </source>
</evidence>
<gene>
    <name evidence="1" type="ORF">LCGC14_0762390</name>
</gene>
<proteinExistence type="predicted"/>
<comment type="caution">
    <text evidence="1">The sequence shown here is derived from an EMBL/GenBank/DDBJ whole genome shotgun (WGS) entry which is preliminary data.</text>
</comment>
<organism evidence="1">
    <name type="scientific">marine sediment metagenome</name>
    <dbReference type="NCBI Taxonomy" id="412755"/>
    <lineage>
        <taxon>unclassified sequences</taxon>
        <taxon>metagenomes</taxon>
        <taxon>ecological metagenomes</taxon>
    </lineage>
</organism>
<name>A0A0F9Q4V7_9ZZZZ</name>
<sequence length="82" mass="9676">MSQGNLDWTNRVEEDALHVDEQMHFLMKSFGLQLMLEALMHRTDVSIQHAKERNENDDYLHKIKANLEKTLEDYKNRYAGVA</sequence>
<reference evidence="1" key="1">
    <citation type="journal article" date="2015" name="Nature">
        <title>Complex archaea that bridge the gap between prokaryotes and eukaryotes.</title>
        <authorList>
            <person name="Spang A."/>
            <person name="Saw J.H."/>
            <person name="Jorgensen S.L."/>
            <person name="Zaremba-Niedzwiedzka K."/>
            <person name="Martijn J."/>
            <person name="Lind A.E."/>
            <person name="van Eijk R."/>
            <person name="Schleper C."/>
            <person name="Guy L."/>
            <person name="Ettema T.J."/>
        </authorList>
    </citation>
    <scope>NUCLEOTIDE SEQUENCE</scope>
</reference>
<protein>
    <submittedName>
        <fullName evidence="1">Uncharacterized protein</fullName>
    </submittedName>
</protein>
<dbReference type="EMBL" id="LAZR01001886">
    <property type="protein sequence ID" value="KKN37554.1"/>
    <property type="molecule type" value="Genomic_DNA"/>
</dbReference>
<accession>A0A0F9Q4V7</accession>